<accession>A0A2Z6MHW9</accession>
<keyword evidence="1" id="KW-0560">Oxidoreductase</keyword>
<dbReference type="InterPro" id="IPR002207">
    <property type="entry name" value="Peroxidase_I"/>
</dbReference>
<dbReference type="GO" id="GO:0000302">
    <property type="term" value="P:response to reactive oxygen species"/>
    <property type="evidence" value="ECO:0007669"/>
    <property type="project" value="TreeGrafter"/>
</dbReference>
<dbReference type="GO" id="GO:0020037">
    <property type="term" value="F:heme binding"/>
    <property type="evidence" value="ECO:0007669"/>
    <property type="project" value="InterPro"/>
</dbReference>
<dbReference type="PRINTS" id="PR00459">
    <property type="entry name" value="ASPEROXIDASE"/>
</dbReference>
<dbReference type="InterPro" id="IPR044831">
    <property type="entry name" value="Ccp1-like"/>
</dbReference>
<dbReference type="EMBL" id="DF973259">
    <property type="protein sequence ID" value="GAU22970.1"/>
    <property type="molecule type" value="Genomic_DNA"/>
</dbReference>
<protein>
    <submittedName>
        <fullName evidence="2">Uncharacterized protein</fullName>
    </submittedName>
</protein>
<dbReference type="GO" id="GO:0004601">
    <property type="term" value="F:peroxidase activity"/>
    <property type="evidence" value="ECO:0007669"/>
    <property type="project" value="InterPro"/>
</dbReference>
<proteinExistence type="predicted"/>
<dbReference type="Gene3D" id="1.10.420.10">
    <property type="entry name" value="Peroxidase, domain 2"/>
    <property type="match status" value="1"/>
</dbReference>
<evidence type="ECO:0000313" key="2">
    <source>
        <dbReference type="EMBL" id="GAU22970.1"/>
    </source>
</evidence>
<organism evidence="2 3">
    <name type="scientific">Trifolium subterraneum</name>
    <name type="common">Subterranean clover</name>
    <dbReference type="NCBI Taxonomy" id="3900"/>
    <lineage>
        <taxon>Eukaryota</taxon>
        <taxon>Viridiplantae</taxon>
        <taxon>Streptophyta</taxon>
        <taxon>Embryophyta</taxon>
        <taxon>Tracheophyta</taxon>
        <taxon>Spermatophyta</taxon>
        <taxon>Magnoliopsida</taxon>
        <taxon>eudicotyledons</taxon>
        <taxon>Gunneridae</taxon>
        <taxon>Pentapetalae</taxon>
        <taxon>rosids</taxon>
        <taxon>fabids</taxon>
        <taxon>Fabales</taxon>
        <taxon>Fabaceae</taxon>
        <taxon>Papilionoideae</taxon>
        <taxon>50 kb inversion clade</taxon>
        <taxon>NPAAA clade</taxon>
        <taxon>Hologalegina</taxon>
        <taxon>IRL clade</taxon>
        <taxon>Trifolieae</taxon>
        <taxon>Trifolium</taxon>
    </lineage>
</organism>
<dbReference type="AlphaFoldDB" id="A0A2Z6MHW9"/>
<sequence length="130" mass="14443">MNQLEIPLRLHVELLLGELLLGKAYSDFVHVGDAITVCDQIISSHPDDFRGYLVKKDGPGASGGQPWTAQWLKFDNSYFKDIKAKKDEDILVLPTDAALFDDPSFKVYAEAHGKRSNLGAKFDPPEVCSH</sequence>
<name>A0A2Z6MHW9_TRISU</name>
<keyword evidence="3" id="KW-1185">Reference proteome</keyword>
<dbReference type="GO" id="GO:0042744">
    <property type="term" value="P:hydrogen peroxide catabolic process"/>
    <property type="evidence" value="ECO:0007669"/>
    <property type="project" value="TreeGrafter"/>
</dbReference>
<gene>
    <name evidence="2" type="ORF">TSUD_247140</name>
</gene>
<dbReference type="Proteomes" id="UP000242715">
    <property type="component" value="Unassembled WGS sequence"/>
</dbReference>
<reference evidence="3" key="1">
    <citation type="journal article" date="2017" name="Front. Plant Sci.">
        <title>Climate Clever Clovers: New Paradigm to Reduce the Environmental Footprint of Ruminants by Breeding Low Methanogenic Forages Utilizing Haplotype Variation.</title>
        <authorList>
            <person name="Kaur P."/>
            <person name="Appels R."/>
            <person name="Bayer P.E."/>
            <person name="Keeble-Gagnere G."/>
            <person name="Wang J."/>
            <person name="Hirakawa H."/>
            <person name="Shirasawa K."/>
            <person name="Vercoe P."/>
            <person name="Stefanova K."/>
            <person name="Durmic Z."/>
            <person name="Nichols P."/>
            <person name="Revell C."/>
            <person name="Isobe S.N."/>
            <person name="Edwards D."/>
            <person name="Erskine W."/>
        </authorList>
    </citation>
    <scope>NUCLEOTIDE SEQUENCE [LARGE SCALE GENOMIC DNA]</scope>
    <source>
        <strain evidence="3">cv. Daliak</strain>
    </source>
</reference>
<dbReference type="GO" id="GO:0034599">
    <property type="term" value="P:cellular response to oxidative stress"/>
    <property type="evidence" value="ECO:0007669"/>
    <property type="project" value="InterPro"/>
</dbReference>
<evidence type="ECO:0000313" key="3">
    <source>
        <dbReference type="Proteomes" id="UP000242715"/>
    </source>
</evidence>
<evidence type="ECO:0000256" key="1">
    <source>
        <dbReference type="ARBA" id="ARBA00023002"/>
    </source>
</evidence>
<dbReference type="PANTHER" id="PTHR31356">
    <property type="entry name" value="THYLAKOID LUMENAL 29 KDA PROTEIN, CHLOROPLASTIC-RELATED"/>
    <property type="match status" value="1"/>
</dbReference>
<dbReference type="PANTHER" id="PTHR31356:SF1">
    <property type="entry name" value="L-ASCORBATE PEROXIDASE S, CHLOROPLASTIC_MITOCHONDRIAL"/>
    <property type="match status" value="1"/>
</dbReference>
<dbReference type="OrthoDB" id="1745424at2759"/>
<dbReference type="SUPFAM" id="SSF48113">
    <property type="entry name" value="Heme-dependent peroxidases"/>
    <property type="match status" value="1"/>
</dbReference>
<dbReference type="InterPro" id="IPR010255">
    <property type="entry name" value="Haem_peroxidase_sf"/>
</dbReference>